<evidence type="ECO:0000313" key="3">
    <source>
        <dbReference type="EMBL" id="BFO76894.1"/>
    </source>
</evidence>
<dbReference type="PANTHER" id="PTHR46401:SF2">
    <property type="entry name" value="GLYCOSYLTRANSFERASE WBBK-RELATED"/>
    <property type="match status" value="1"/>
</dbReference>
<dbReference type="SUPFAM" id="SSF53756">
    <property type="entry name" value="UDP-Glycosyltransferase/glycogen phosphorylase"/>
    <property type="match status" value="1"/>
</dbReference>
<dbReference type="GO" id="GO:0009103">
    <property type="term" value="P:lipopolysaccharide biosynthetic process"/>
    <property type="evidence" value="ECO:0007669"/>
    <property type="project" value="TreeGrafter"/>
</dbReference>
<dbReference type="InterPro" id="IPR001296">
    <property type="entry name" value="Glyco_trans_1"/>
</dbReference>
<feature type="domain" description="Glycosyl transferase family 1" evidence="2">
    <location>
        <begin position="165"/>
        <end position="308"/>
    </location>
</feature>
<evidence type="ECO:0000256" key="1">
    <source>
        <dbReference type="ARBA" id="ARBA00022679"/>
    </source>
</evidence>
<evidence type="ECO:0000259" key="2">
    <source>
        <dbReference type="Pfam" id="PF00534"/>
    </source>
</evidence>
<gene>
    <name evidence="3" type="ORF">GTC17259_19440</name>
</gene>
<keyword evidence="1" id="KW-0808">Transferase</keyword>
<proteinExistence type="predicted"/>
<name>A0AB33JC37_9BACT</name>
<dbReference type="Pfam" id="PF00534">
    <property type="entry name" value="Glycos_transf_1"/>
    <property type="match status" value="1"/>
</dbReference>
<dbReference type="CDD" id="cd03801">
    <property type="entry name" value="GT4_PimA-like"/>
    <property type="match status" value="1"/>
</dbReference>
<accession>A0AB33JC37</accession>
<sequence length="336" mass="38693">MHMKSKNKVFFCGNFFDGSGPGVVNRGYYTYLKNNFVFYKYRNKYIRILEAIWYTLANKIIIFSGVAEVDKILIPLCRLFKKKMIYIMHGWLKLENELNEVTNSNGEESESKLLEYSNLVLCVSNQYSLMVKEKLPQYATKISYLTNGIDWELMSPSDSYEQRSPNSIILIGGGRRTKRNLEVCKAVELLNNKKQYSLHIELYGYSDGRDIPEIIKFPFVNYHGIVPHQKLIESMSKNNLFILNSEIESFSLGVVEALINGCNLLISKNVGARDYLIAETDNDIINNPEDIDEIAQKIEYVLKNPNNSRLLNSIDREASSISHQADKLYRIVSTFL</sequence>
<dbReference type="PANTHER" id="PTHR46401">
    <property type="entry name" value="GLYCOSYLTRANSFERASE WBBK-RELATED"/>
    <property type="match status" value="1"/>
</dbReference>
<dbReference type="AlphaFoldDB" id="A0AB33JC37"/>
<dbReference type="Gene3D" id="3.40.50.2000">
    <property type="entry name" value="Glycogen Phosphorylase B"/>
    <property type="match status" value="2"/>
</dbReference>
<organism evidence="3">
    <name type="scientific">Prevotella sp. GTC17259</name>
    <dbReference type="NCBI Taxonomy" id="3236795"/>
    <lineage>
        <taxon>Bacteria</taxon>
        <taxon>Pseudomonadati</taxon>
        <taxon>Bacteroidota</taxon>
        <taxon>Bacteroidia</taxon>
        <taxon>Bacteroidales</taxon>
        <taxon>Prevotellaceae</taxon>
        <taxon>Prevotella</taxon>
    </lineage>
</organism>
<reference evidence="3" key="1">
    <citation type="submission" date="2024-07" db="EMBL/GenBank/DDBJ databases">
        <title>Complete genome sequence of Prevotella sp. YM-2024 GTC17259.</title>
        <authorList>
            <person name="Hayashi M."/>
            <person name="Muto Y."/>
            <person name="Tanaka K."/>
            <person name="Niwa H."/>
        </authorList>
    </citation>
    <scope>NUCLEOTIDE SEQUENCE</scope>
    <source>
        <strain evidence="3">GTC17259</strain>
    </source>
</reference>
<dbReference type="EMBL" id="AP035787">
    <property type="protein sequence ID" value="BFO76894.1"/>
    <property type="molecule type" value="Genomic_DNA"/>
</dbReference>
<dbReference type="GO" id="GO:0016757">
    <property type="term" value="F:glycosyltransferase activity"/>
    <property type="evidence" value="ECO:0007669"/>
    <property type="project" value="InterPro"/>
</dbReference>
<protein>
    <recommendedName>
        <fullName evidence="2">Glycosyl transferase family 1 domain-containing protein</fullName>
    </recommendedName>
</protein>